<sequence length="109" mass="11882">MNTCGSYGDDIVLEYKVPIRTNVNVQSGAITSKSNAYSNTGRSNCNSCGTNGYSTGVGYSNTGVRSVSNTWSNNNWDNNPSCVVETRGSNRYRTCYYRDGTSTVETYPV</sequence>
<dbReference type="KEGG" id="vg:1494678"/>
<dbReference type="Proteomes" id="UP000000872">
    <property type="component" value="Segment"/>
</dbReference>
<accession>Q9EMW1</accession>
<evidence type="ECO:0000313" key="1">
    <source>
        <dbReference type="EMBL" id="AAG02794.1"/>
    </source>
</evidence>
<organism evidence="1 2">
    <name type="scientific">Amsacta moorei entomopoxvirus</name>
    <name type="common">AmEPV</name>
    <dbReference type="NCBI Taxonomy" id="28321"/>
    <lineage>
        <taxon>Viruses</taxon>
        <taxon>Varidnaviria</taxon>
        <taxon>Bamfordvirae</taxon>
        <taxon>Nucleocytoviricota</taxon>
        <taxon>Pokkesviricetes</taxon>
        <taxon>Chitovirales</taxon>
        <taxon>Poxviridae</taxon>
        <taxon>Entomopoxvirinae</taxon>
        <taxon>Betaentomopoxvirus</taxon>
    </lineage>
</organism>
<dbReference type="EMBL" id="AF250284">
    <property type="protein sequence ID" value="AAG02794.1"/>
    <property type="molecule type" value="Genomic_DNA"/>
</dbReference>
<name>Q9EMW1_AMEPV</name>
<dbReference type="RefSeq" id="NP_064870.1">
    <property type="nucleotide sequence ID" value="NC_002520.1"/>
</dbReference>
<dbReference type="OrthoDB" id="25789at10239"/>
<reference evidence="1 2" key="1">
    <citation type="journal article" date="2000" name="Virology">
        <title>Complete genomic sequence of the Amsacta moorei entomopoxvirus: analysis and comparison with other poxviruses.</title>
        <authorList>
            <person name="Bawden A.L."/>
            <person name="Glassberg K.J."/>
            <person name="Diggans J."/>
            <person name="Shaw R."/>
            <person name="Farmerie W."/>
            <person name="Moyer R.W."/>
        </authorList>
    </citation>
    <scope>NUCLEOTIDE SEQUENCE [LARGE SCALE GENOMIC DNA]</scope>
</reference>
<gene>
    <name evidence="1" type="primary">AMV088</name>
</gene>
<dbReference type="GeneID" id="1494678"/>
<organismHost>
    <name type="scientific">Amsacta</name>
    <dbReference type="NCBI Taxonomy" id="340055"/>
</organismHost>
<evidence type="ECO:0000313" key="2">
    <source>
        <dbReference type="Proteomes" id="UP000000872"/>
    </source>
</evidence>
<protein>
    <submittedName>
        <fullName evidence="1">AMV088</fullName>
    </submittedName>
</protein>
<proteinExistence type="predicted"/>
<keyword evidence="2" id="KW-1185">Reference proteome</keyword>